<gene>
    <name evidence="1" type="ORF">MBELCI_1453</name>
</gene>
<organism evidence="1 2">
    <name type="scientific">Limimaricola cinnabarinus LL-001</name>
    <dbReference type="NCBI Taxonomy" id="1337093"/>
    <lineage>
        <taxon>Bacteria</taxon>
        <taxon>Pseudomonadati</taxon>
        <taxon>Pseudomonadota</taxon>
        <taxon>Alphaproteobacteria</taxon>
        <taxon>Rhodobacterales</taxon>
        <taxon>Paracoccaceae</taxon>
        <taxon>Limimaricola</taxon>
    </lineage>
</organism>
<proteinExistence type="predicted"/>
<evidence type="ECO:0000313" key="1">
    <source>
        <dbReference type="EMBL" id="GAD55401.1"/>
    </source>
</evidence>
<dbReference type="EMBL" id="BATB01000014">
    <property type="protein sequence ID" value="GAD55401.1"/>
    <property type="molecule type" value="Genomic_DNA"/>
</dbReference>
<accession>U2YKD4</accession>
<comment type="caution">
    <text evidence="1">The sequence shown here is derived from an EMBL/GenBank/DDBJ whole genome shotgun (WGS) entry which is preliminary data.</text>
</comment>
<dbReference type="OrthoDB" id="7861490at2"/>
<dbReference type="eggNOG" id="ENOG50300SU">
    <property type="taxonomic scope" value="Bacteria"/>
</dbReference>
<sequence length="202" mass="21123">MPAHIAVQSTPTPESVHAIFGDEVRIRLVLHETADGALSLGLEMAEGEGQGLGIAALAFDFADHDLLGQLSLAGTHLRKQSFGAGKVYGVGRGGRGHDCGARLGRATTIGVAAPRETRLTLAHDRMTLTLDDLANCAFSLQLVPTAANHVRCESFIIEGRFPTRPASGRTAGTSADGSVFGGVLDEILPLMSRLTGRRSNAA</sequence>
<name>U2YKD4_9RHOB</name>
<keyword evidence="2" id="KW-1185">Reference proteome</keyword>
<dbReference type="RefSeq" id="WP_021693505.1">
    <property type="nucleotide sequence ID" value="NZ_BATB01000014.1"/>
</dbReference>
<evidence type="ECO:0000313" key="2">
    <source>
        <dbReference type="Proteomes" id="UP000016566"/>
    </source>
</evidence>
<dbReference type="AlphaFoldDB" id="U2YKD4"/>
<protein>
    <submittedName>
        <fullName evidence="1">Uncharacterized protein</fullName>
    </submittedName>
</protein>
<reference evidence="1" key="1">
    <citation type="journal article" date="2013" name="Genome Announc.">
        <title>Draft Genome Sequence of Loktanella cinnabarina LL-001T, Isolated from Deep-Sea Floor Sediment.</title>
        <authorList>
            <person name="Nishi S."/>
            <person name="Tsubouchi T."/>
            <person name="Takaki Y."/>
            <person name="Koyanagi R."/>
            <person name="Satoh N."/>
            <person name="Maruyama T."/>
            <person name="Hatada Y."/>
        </authorList>
    </citation>
    <scope>NUCLEOTIDE SEQUENCE [LARGE SCALE GENOMIC DNA]</scope>
    <source>
        <strain evidence="1">LL-001</strain>
    </source>
</reference>
<dbReference type="Proteomes" id="UP000016566">
    <property type="component" value="Unassembled WGS sequence"/>
</dbReference>